<evidence type="ECO:0000313" key="3">
    <source>
        <dbReference type="Proteomes" id="UP001233172"/>
    </source>
</evidence>
<protein>
    <submittedName>
        <fullName evidence="2">Spidroin-1</fullName>
    </submittedName>
</protein>
<dbReference type="AlphaFoldDB" id="A0AAD8FP77"/>
<dbReference type="EMBL" id="JASAOG010000002">
    <property type="protein sequence ID" value="KAK0069739.1"/>
    <property type="molecule type" value="Genomic_DNA"/>
</dbReference>
<evidence type="ECO:0000256" key="1">
    <source>
        <dbReference type="SAM" id="SignalP"/>
    </source>
</evidence>
<proteinExistence type="predicted"/>
<reference evidence="2" key="1">
    <citation type="journal article" date="2023" name="PLoS Negl. Trop. Dis.">
        <title>A genome sequence for Biomphalaria pfeifferi, the major vector snail for the human-infecting parasite Schistosoma mansoni.</title>
        <authorList>
            <person name="Bu L."/>
            <person name="Lu L."/>
            <person name="Laidemitt M.R."/>
            <person name="Zhang S.M."/>
            <person name="Mutuku M."/>
            <person name="Mkoji G."/>
            <person name="Steinauer M."/>
            <person name="Loker E.S."/>
        </authorList>
    </citation>
    <scope>NUCLEOTIDE SEQUENCE</scope>
    <source>
        <strain evidence="2">KasaAsao</strain>
    </source>
</reference>
<name>A0AAD8FP77_BIOPF</name>
<keyword evidence="3" id="KW-1185">Reference proteome</keyword>
<reference evidence="2" key="2">
    <citation type="submission" date="2023-04" db="EMBL/GenBank/DDBJ databases">
        <authorList>
            <person name="Bu L."/>
            <person name="Lu L."/>
            <person name="Laidemitt M.R."/>
            <person name="Zhang S.M."/>
            <person name="Mutuku M."/>
            <person name="Mkoji G."/>
            <person name="Steinauer M."/>
            <person name="Loker E.S."/>
        </authorList>
    </citation>
    <scope>NUCLEOTIDE SEQUENCE</scope>
    <source>
        <strain evidence="2">KasaAsao</strain>
        <tissue evidence="2">Whole Snail</tissue>
    </source>
</reference>
<dbReference type="Proteomes" id="UP001233172">
    <property type="component" value="Unassembled WGS sequence"/>
</dbReference>
<evidence type="ECO:0000313" key="2">
    <source>
        <dbReference type="EMBL" id="KAK0069739.1"/>
    </source>
</evidence>
<feature type="signal peptide" evidence="1">
    <location>
        <begin position="1"/>
        <end position="19"/>
    </location>
</feature>
<sequence>MATLQLVTFVALALCLASAQPFLSGLQVLPYSKGYIKEPLTLTCAVNFTDKYKPNAGIVNAIAVTIKEKQGLYGGAGPALFPYLNGKGGSLGYGLSASINIFSLIGGPVSIAFTERARPERGCYAEDFGSFYTGLPPAQPYRGFGGYGGVGSSYGGLNGLGGLGGGFNGLGGLGGYGSSLGSNYGMGGQGYGLGGQGYGPDGQGYGLGGQGYGMGGQGYGMGGQGYGGPGPMGGAGPIGGAGYSGVIYTERAPGIVANIRLTPGTASEINIDTLSGFSSLKDLAGRGIVVCPDAAVGDKYGEYVCENGILSCCALHYDNGEQKLTVSYNY</sequence>
<keyword evidence="1" id="KW-0732">Signal</keyword>
<gene>
    <name evidence="2" type="ORF">Bpfe_000916</name>
</gene>
<accession>A0AAD8FP77</accession>
<comment type="caution">
    <text evidence="2">The sequence shown here is derived from an EMBL/GenBank/DDBJ whole genome shotgun (WGS) entry which is preliminary data.</text>
</comment>
<feature type="chain" id="PRO_5042061291" evidence="1">
    <location>
        <begin position="20"/>
        <end position="330"/>
    </location>
</feature>
<organism evidence="2 3">
    <name type="scientific">Biomphalaria pfeifferi</name>
    <name type="common">Bloodfluke planorb</name>
    <name type="synonym">Freshwater snail</name>
    <dbReference type="NCBI Taxonomy" id="112525"/>
    <lineage>
        <taxon>Eukaryota</taxon>
        <taxon>Metazoa</taxon>
        <taxon>Spiralia</taxon>
        <taxon>Lophotrochozoa</taxon>
        <taxon>Mollusca</taxon>
        <taxon>Gastropoda</taxon>
        <taxon>Heterobranchia</taxon>
        <taxon>Euthyneura</taxon>
        <taxon>Panpulmonata</taxon>
        <taxon>Hygrophila</taxon>
        <taxon>Lymnaeoidea</taxon>
        <taxon>Planorbidae</taxon>
        <taxon>Biomphalaria</taxon>
    </lineage>
</organism>